<sequence>MTSRRATVAAVQMVSGPVVSENLDEAGRQIAAASAAGAQLVVLPENFALMPLNDADRLAAAEPDGKGPIQDFLATQSRQHRVWLVGGTIPLAAKTAGKVRAACLMFNDRGERVARYDKIHLFDVELSNGEKYHESNSFEPGEKVVVVNTPYGKLGLAVCYDLRFPELFRRLLEQGAEIFAVPSAFTAHTGKAHWEVLVRARAIENLVYVVAAAQGGRHANGRETYGDSMIVSPWGEVLTRLPDGAGYVMAECDRVRQQKVRKSLPSIHHRKLRCAGRTSVAGGRDAGSDHA</sequence>
<evidence type="ECO:0000259" key="3">
    <source>
        <dbReference type="PROSITE" id="PS50263"/>
    </source>
</evidence>
<dbReference type="SUPFAM" id="SSF56317">
    <property type="entry name" value="Carbon-nitrogen hydrolase"/>
    <property type="match status" value="1"/>
</dbReference>
<name>A0A1F6U0H9_9PROT</name>
<organism evidence="4 5">
    <name type="scientific">Candidatus Muproteobacteria bacterium RIFCSPLOWO2_01_FULL_60_18</name>
    <dbReference type="NCBI Taxonomy" id="1817768"/>
    <lineage>
        <taxon>Bacteria</taxon>
        <taxon>Pseudomonadati</taxon>
        <taxon>Pseudomonadota</taxon>
        <taxon>Candidatus Muproteobacteria</taxon>
    </lineage>
</organism>
<keyword evidence="4" id="KW-0808">Transferase</keyword>
<evidence type="ECO:0000313" key="5">
    <source>
        <dbReference type="Proteomes" id="UP000179037"/>
    </source>
</evidence>
<dbReference type="AlphaFoldDB" id="A0A1F6U0H9"/>
<dbReference type="InterPro" id="IPR003010">
    <property type="entry name" value="C-N_Hydrolase"/>
</dbReference>
<comment type="caution">
    <text evidence="4">The sequence shown here is derived from an EMBL/GenBank/DDBJ whole genome shotgun (WGS) entry which is preliminary data.</text>
</comment>
<proteinExistence type="inferred from homology"/>
<evidence type="ECO:0000256" key="1">
    <source>
        <dbReference type="ARBA" id="ARBA00010613"/>
    </source>
</evidence>
<reference evidence="4 5" key="1">
    <citation type="journal article" date="2016" name="Nat. Commun.">
        <title>Thousands of microbial genomes shed light on interconnected biogeochemical processes in an aquifer system.</title>
        <authorList>
            <person name="Anantharaman K."/>
            <person name="Brown C.T."/>
            <person name="Hug L.A."/>
            <person name="Sharon I."/>
            <person name="Castelle C.J."/>
            <person name="Probst A.J."/>
            <person name="Thomas B.C."/>
            <person name="Singh A."/>
            <person name="Wilkins M.J."/>
            <person name="Karaoz U."/>
            <person name="Brodie E.L."/>
            <person name="Williams K.H."/>
            <person name="Hubbard S.S."/>
            <person name="Banfield J.F."/>
        </authorList>
    </citation>
    <scope>NUCLEOTIDE SEQUENCE [LARGE SCALE GENOMIC DNA]</scope>
</reference>
<dbReference type="Pfam" id="PF00795">
    <property type="entry name" value="CN_hydrolase"/>
    <property type="match status" value="1"/>
</dbReference>
<dbReference type="EMBL" id="MFTC01000058">
    <property type="protein sequence ID" value="OGI50861.1"/>
    <property type="molecule type" value="Genomic_DNA"/>
</dbReference>
<keyword evidence="4" id="KW-0012">Acyltransferase</keyword>
<comment type="similarity">
    <text evidence="1">Belongs to the carbon-nitrogen hydrolase superfamily. NIT1/NIT2 family.</text>
</comment>
<dbReference type="GO" id="GO:0016746">
    <property type="term" value="F:acyltransferase activity"/>
    <property type="evidence" value="ECO:0007669"/>
    <property type="project" value="UniProtKB-KW"/>
</dbReference>
<feature type="domain" description="CN hydrolase" evidence="3">
    <location>
        <begin position="6"/>
        <end position="254"/>
    </location>
</feature>
<dbReference type="PANTHER" id="PTHR23088">
    <property type="entry name" value="NITRILASE-RELATED"/>
    <property type="match status" value="1"/>
</dbReference>
<protein>
    <submittedName>
        <fullName evidence="4">Acyltransferase</fullName>
    </submittedName>
</protein>
<dbReference type="InterPro" id="IPR001110">
    <property type="entry name" value="UPF0012_CS"/>
</dbReference>
<dbReference type="Proteomes" id="UP000179037">
    <property type="component" value="Unassembled WGS sequence"/>
</dbReference>
<dbReference type="GO" id="GO:0016811">
    <property type="term" value="F:hydrolase activity, acting on carbon-nitrogen (but not peptide) bonds, in linear amides"/>
    <property type="evidence" value="ECO:0007669"/>
    <property type="project" value="InterPro"/>
</dbReference>
<dbReference type="InterPro" id="IPR045254">
    <property type="entry name" value="Nit1/2_C-N_Hydrolase"/>
</dbReference>
<dbReference type="Gene3D" id="3.60.110.10">
    <property type="entry name" value="Carbon-nitrogen hydrolase"/>
    <property type="match status" value="1"/>
</dbReference>
<gene>
    <name evidence="4" type="ORF">A3A87_02185</name>
</gene>
<dbReference type="CDD" id="cd07572">
    <property type="entry name" value="nit"/>
    <property type="match status" value="1"/>
</dbReference>
<dbReference type="InterPro" id="IPR036526">
    <property type="entry name" value="C-N_Hydrolase_sf"/>
</dbReference>
<dbReference type="STRING" id="1817768.A3A87_02185"/>
<dbReference type="PANTHER" id="PTHR23088:SF27">
    <property type="entry name" value="DEAMINATED GLUTATHIONE AMIDASE"/>
    <property type="match status" value="1"/>
</dbReference>
<keyword evidence="2" id="KW-0378">Hydrolase</keyword>
<evidence type="ECO:0000256" key="2">
    <source>
        <dbReference type="ARBA" id="ARBA00022801"/>
    </source>
</evidence>
<evidence type="ECO:0000313" key="4">
    <source>
        <dbReference type="EMBL" id="OGI50861.1"/>
    </source>
</evidence>
<accession>A0A1F6U0H9</accession>
<dbReference type="PROSITE" id="PS01227">
    <property type="entry name" value="UPF0012"/>
    <property type="match status" value="1"/>
</dbReference>
<dbReference type="PROSITE" id="PS50263">
    <property type="entry name" value="CN_HYDROLASE"/>
    <property type="match status" value="1"/>
</dbReference>